<keyword evidence="18" id="KW-1185">Reference proteome</keyword>
<keyword evidence="3" id="KW-0964">Secreted</keyword>
<dbReference type="PROSITE" id="PS00778">
    <property type="entry name" value="HIS_ACID_PHOSPHAT_2"/>
    <property type="match status" value="1"/>
</dbReference>
<evidence type="ECO:0000256" key="11">
    <source>
        <dbReference type="ARBA" id="ARBA00043721"/>
    </source>
</evidence>
<evidence type="ECO:0000256" key="1">
    <source>
        <dbReference type="ARBA" id="ARBA00004613"/>
    </source>
</evidence>
<dbReference type="SUPFAM" id="SSF53254">
    <property type="entry name" value="Phosphoglycerate mutase-like"/>
    <property type="match status" value="1"/>
</dbReference>
<keyword evidence="4" id="KW-0378">Hydrolase</keyword>
<comment type="subcellular location">
    <subcellularLocation>
        <location evidence="1">Secreted</location>
    </subcellularLocation>
</comment>
<evidence type="ECO:0000256" key="13">
    <source>
        <dbReference type="ARBA" id="ARBA00043788"/>
    </source>
</evidence>
<dbReference type="InterPro" id="IPR033379">
    <property type="entry name" value="Acid_Pase_AS"/>
</dbReference>
<dbReference type="InterPro" id="IPR029033">
    <property type="entry name" value="His_PPase_superfam"/>
</dbReference>
<dbReference type="InterPro" id="IPR000560">
    <property type="entry name" value="His_Pase_clade-2"/>
</dbReference>
<evidence type="ECO:0000256" key="3">
    <source>
        <dbReference type="ARBA" id="ARBA00022525"/>
    </source>
</evidence>
<comment type="catalytic activity">
    <reaction evidence="9">
        <text>1D-myo-inositol 1,2,5,6-tetrakisphosphate + H2O = 1D-myo-inositol 1,2,6-trisphosphate + phosphate</text>
        <dbReference type="Rhea" id="RHEA:77119"/>
        <dbReference type="ChEBI" id="CHEBI:15377"/>
        <dbReference type="ChEBI" id="CHEBI:43474"/>
        <dbReference type="ChEBI" id="CHEBI:195535"/>
        <dbReference type="ChEBI" id="CHEBI:195537"/>
    </reaction>
    <physiologicalReaction direction="left-to-right" evidence="9">
        <dbReference type="Rhea" id="RHEA:77120"/>
    </physiologicalReaction>
</comment>
<dbReference type="PANTHER" id="PTHR20963">
    <property type="entry name" value="MULTIPLE INOSITOL POLYPHOSPHATE PHOSPHATASE-RELATED"/>
    <property type="match status" value="1"/>
</dbReference>
<evidence type="ECO:0000256" key="8">
    <source>
        <dbReference type="ARBA" id="ARBA00042300"/>
    </source>
</evidence>
<dbReference type="Gene3D" id="3.40.50.1240">
    <property type="entry name" value="Phosphoglycerate mutase-like"/>
    <property type="match status" value="1"/>
</dbReference>
<comment type="catalytic activity">
    <reaction evidence="13">
        <text>1D-myo-inositol hexakisphosphate + H2O = 1D-myo-inositol 1,2,4,5,6-pentakisphosphate + phosphate</text>
        <dbReference type="Rhea" id="RHEA:16989"/>
        <dbReference type="ChEBI" id="CHEBI:15377"/>
        <dbReference type="ChEBI" id="CHEBI:43474"/>
        <dbReference type="ChEBI" id="CHEBI:57798"/>
        <dbReference type="ChEBI" id="CHEBI:58130"/>
        <dbReference type="EC" id="3.1.3.8"/>
    </reaction>
    <physiologicalReaction direction="left-to-right" evidence="13">
        <dbReference type="Rhea" id="RHEA:16990"/>
    </physiologicalReaction>
</comment>
<feature type="transmembrane region" description="Helical" evidence="16">
    <location>
        <begin position="15"/>
        <end position="35"/>
    </location>
</feature>
<dbReference type="Pfam" id="PF00328">
    <property type="entry name" value="His_Phos_2"/>
    <property type="match status" value="1"/>
</dbReference>
<organism evidence="17 18">
    <name type="scientific">Somion occarium</name>
    <dbReference type="NCBI Taxonomy" id="3059160"/>
    <lineage>
        <taxon>Eukaryota</taxon>
        <taxon>Fungi</taxon>
        <taxon>Dikarya</taxon>
        <taxon>Basidiomycota</taxon>
        <taxon>Agaricomycotina</taxon>
        <taxon>Agaricomycetes</taxon>
        <taxon>Polyporales</taxon>
        <taxon>Cerrenaceae</taxon>
        <taxon>Somion</taxon>
    </lineage>
</organism>
<evidence type="ECO:0000256" key="2">
    <source>
        <dbReference type="ARBA" id="ARBA00011245"/>
    </source>
</evidence>
<comment type="catalytic activity">
    <reaction evidence="11">
        <text>1D-myo-inositol 1,2,6-trisphosphate + H2O = 1D-myo-inositol 1,2-bisphosphate + phosphate</text>
        <dbReference type="Rhea" id="RHEA:77131"/>
        <dbReference type="ChEBI" id="CHEBI:15377"/>
        <dbReference type="ChEBI" id="CHEBI:43474"/>
        <dbReference type="ChEBI" id="CHEBI:195537"/>
        <dbReference type="ChEBI" id="CHEBI:195539"/>
    </reaction>
    <physiologicalReaction direction="left-to-right" evidence="11">
        <dbReference type="Rhea" id="RHEA:77132"/>
    </physiologicalReaction>
</comment>
<keyword evidence="5" id="KW-1015">Disulfide bond</keyword>
<dbReference type="PROSITE" id="PS00616">
    <property type="entry name" value="HIS_ACID_PHOSPHAT_1"/>
    <property type="match status" value="1"/>
</dbReference>
<evidence type="ECO:0000256" key="10">
    <source>
        <dbReference type="ARBA" id="ARBA00043675"/>
    </source>
</evidence>
<proteinExistence type="predicted"/>
<dbReference type="CDD" id="cd07061">
    <property type="entry name" value="HP_HAP_like"/>
    <property type="match status" value="1"/>
</dbReference>
<comment type="subunit">
    <text evidence="2">Monomer.</text>
</comment>
<evidence type="ECO:0000256" key="6">
    <source>
        <dbReference type="ARBA" id="ARBA00023180"/>
    </source>
</evidence>
<dbReference type="PIRSF" id="PIRSF000894">
    <property type="entry name" value="Acid_phosphatase"/>
    <property type="match status" value="1"/>
</dbReference>
<name>A0ABP1CYU3_9APHY</name>
<keyword evidence="6" id="KW-0325">Glycoprotein</keyword>
<dbReference type="PANTHER" id="PTHR20963:SF24">
    <property type="entry name" value="3-PHYTASE B"/>
    <property type="match status" value="1"/>
</dbReference>
<evidence type="ECO:0000256" key="16">
    <source>
        <dbReference type="SAM" id="Phobius"/>
    </source>
</evidence>
<evidence type="ECO:0000256" key="7">
    <source>
        <dbReference type="ARBA" id="ARBA00041857"/>
    </source>
</evidence>
<keyword evidence="16" id="KW-0472">Membrane</keyword>
<dbReference type="EMBL" id="OZ037945">
    <property type="protein sequence ID" value="CAL1699908.1"/>
    <property type="molecule type" value="Genomic_DNA"/>
</dbReference>
<protein>
    <recommendedName>
        <fullName evidence="14">Phytase A</fullName>
    </recommendedName>
    <alternativeName>
        <fullName evidence="15">Histidine acid phosphatase phyA</fullName>
    </alternativeName>
    <alternativeName>
        <fullName evidence="8">Myo-inositol hexakisphosphate phosphohydrolase A</fullName>
    </alternativeName>
    <alternativeName>
        <fullName evidence="7">Myo-inositol-hexaphosphate 3-phosphohydrolase A</fullName>
    </alternativeName>
</protein>
<comment type="catalytic activity">
    <reaction evidence="10">
        <text>1D-myo-inositol 1,2-bisphosphate + H2O = 1D-myo-inositol 2-phosphate + phosphate</text>
        <dbReference type="Rhea" id="RHEA:77135"/>
        <dbReference type="ChEBI" id="CHEBI:15377"/>
        <dbReference type="ChEBI" id="CHEBI:43474"/>
        <dbReference type="ChEBI" id="CHEBI:84142"/>
        <dbReference type="ChEBI" id="CHEBI:195539"/>
    </reaction>
    <physiologicalReaction direction="left-to-right" evidence="10">
        <dbReference type="Rhea" id="RHEA:77136"/>
    </physiologicalReaction>
</comment>
<keyword evidence="16" id="KW-0812">Transmembrane</keyword>
<gene>
    <name evidence="17" type="ORF">GFSPODELE1_LOCUS2906</name>
</gene>
<evidence type="ECO:0000313" key="18">
    <source>
        <dbReference type="Proteomes" id="UP001497453"/>
    </source>
</evidence>
<dbReference type="InterPro" id="IPR016274">
    <property type="entry name" value="Histidine_acid_Pase_euk"/>
</dbReference>
<accession>A0ABP1CYU3</accession>
<evidence type="ECO:0000256" key="12">
    <source>
        <dbReference type="ARBA" id="ARBA00043748"/>
    </source>
</evidence>
<keyword evidence="16" id="KW-1133">Transmembrane helix</keyword>
<dbReference type="Proteomes" id="UP001497453">
    <property type="component" value="Chromosome 2"/>
</dbReference>
<sequence length="473" mass="52717">MAVNRFTRFWLLGTLASHFHVSLILAVLPASINGWRRWRRRARASFWTSEAPSNTLGETPITPILGVPREIQRNWAQYSPYFPVEDYRSPPKGCAVTQVNILQRHGARFPTSGAAKRIVVALEKLQSVEEFTDPRLNFLKTFTYALGEDDLIAFGVAQSFDAGREAFERYSQLVSLDNLPFVRASSSERVVFSAMNWTQGFATASRNKFSPKLSVILDEAANDTLDDAMCPSSGSSDEQTSEWLATYAPPITARLNSGAPNANLTDVDTFNLISLCPFETVFNEKDSPFCHLFAAEENAFSGFEYSGDLDKYYGTGYGQDLGPIQGVGYINELLARLTGTSVRDNTQTNRTLDSSPTTFPLNRTIYADFSHDNQMIAIYAAMGLFRQENALDPTSPSPRRNWRASRLVPFSARMVVERLQCGSETSVRILVNDALQPLEFCDGKDGVCSLDAFVQSQTYARNDGEGDFERCFI</sequence>
<evidence type="ECO:0000256" key="4">
    <source>
        <dbReference type="ARBA" id="ARBA00022801"/>
    </source>
</evidence>
<comment type="catalytic activity">
    <reaction evidence="12">
        <text>1D-myo-inositol 1,2,4,5,6-pentakisphosphate + H2O = 1D-myo-inositol 1,2,5,6-tetrakisphosphate + phosphate</text>
        <dbReference type="Rhea" id="RHEA:77115"/>
        <dbReference type="ChEBI" id="CHEBI:15377"/>
        <dbReference type="ChEBI" id="CHEBI:43474"/>
        <dbReference type="ChEBI" id="CHEBI:57798"/>
        <dbReference type="ChEBI" id="CHEBI:195535"/>
    </reaction>
    <physiologicalReaction direction="left-to-right" evidence="12">
        <dbReference type="Rhea" id="RHEA:77116"/>
    </physiologicalReaction>
</comment>
<evidence type="ECO:0000256" key="5">
    <source>
        <dbReference type="ARBA" id="ARBA00023157"/>
    </source>
</evidence>
<reference evidence="18" key="1">
    <citation type="submission" date="2024-04" db="EMBL/GenBank/DDBJ databases">
        <authorList>
            <person name="Shaw F."/>
            <person name="Minotto A."/>
        </authorList>
    </citation>
    <scope>NUCLEOTIDE SEQUENCE [LARGE SCALE GENOMIC DNA]</scope>
</reference>
<evidence type="ECO:0000256" key="14">
    <source>
        <dbReference type="ARBA" id="ARBA00044106"/>
    </source>
</evidence>
<evidence type="ECO:0000256" key="9">
    <source>
        <dbReference type="ARBA" id="ARBA00043670"/>
    </source>
</evidence>
<evidence type="ECO:0000313" key="17">
    <source>
        <dbReference type="EMBL" id="CAL1699908.1"/>
    </source>
</evidence>
<evidence type="ECO:0000256" key="15">
    <source>
        <dbReference type="ARBA" id="ARBA00044262"/>
    </source>
</evidence>